<dbReference type="SUPFAM" id="SSF50022">
    <property type="entry name" value="ISP domain"/>
    <property type="match status" value="1"/>
</dbReference>
<proteinExistence type="predicted"/>
<keyword evidence="1" id="KW-0001">2Fe-2S</keyword>
<evidence type="ECO:0000256" key="3">
    <source>
        <dbReference type="ARBA" id="ARBA00023004"/>
    </source>
</evidence>
<keyword evidence="4" id="KW-0411">Iron-sulfur</keyword>
<evidence type="ECO:0000256" key="2">
    <source>
        <dbReference type="ARBA" id="ARBA00022723"/>
    </source>
</evidence>
<dbReference type="GO" id="GO:0046872">
    <property type="term" value="F:metal ion binding"/>
    <property type="evidence" value="ECO:0007669"/>
    <property type="project" value="UniProtKB-KW"/>
</dbReference>
<dbReference type="CDD" id="cd03467">
    <property type="entry name" value="Rieske"/>
    <property type="match status" value="1"/>
</dbReference>
<dbReference type="PROSITE" id="PS51296">
    <property type="entry name" value="RIESKE"/>
    <property type="match status" value="1"/>
</dbReference>
<dbReference type="Gene3D" id="2.102.10.10">
    <property type="entry name" value="Rieske [2Fe-2S] iron-sulphur domain"/>
    <property type="match status" value="1"/>
</dbReference>
<dbReference type="InterPro" id="IPR036922">
    <property type="entry name" value="Rieske_2Fe-2S_sf"/>
</dbReference>
<accession>A0A382ENI0</accession>
<sequence length="211" mass="22382">GPGRWFLSGVQAGETAVFRMRFDDFSQLKNSYGSVRLRVPGIPSSSSQIVVTRMPGNQFYAVSAKCTHKGVAVDPFKKGVGLRCSAHGSQFEAHGKKVKGPASSSLKAYKATYNGSDAVSVEFPNLGYSVATELVEAGADGRVKLEFETLSGMDYSVQVRSTVNGSDSSTARFSLTPDGSLNKTSAAGNGKTMSLYIAPTQDAGFVTIMRQ</sequence>
<name>A0A382ENI0_9ZZZZ</name>
<keyword evidence="3" id="KW-0408">Iron</keyword>
<evidence type="ECO:0000256" key="4">
    <source>
        <dbReference type="ARBA" id="ARBA00023014"/>
    </source>
</evidence>
<keyword evidence="2" id="KW-0479">Metal-binding</keyword>
<dbReference type="Pfam" id="PF00355">
    <property type="entry name" value="Rieske"/>
    <property type="match status" value="1"/>
</dbReference>
<dbReference type="EMBL" id="UINC01045313">
    <property type="protein sequence ID" value="SVB51929.1"/>
    <property type="molecule type" value="Genomic_DNA"/>
</dbReference>
<evidence type="ECO:0000259" key="5">
    <source>
        <dbReference type="PROSITE" id="PS51296"/>
    </source>
</evidence>
<gene>
    <name evidence="6" type="ORF">METZ01_LOCUS204783</name>
</gene>
<organism evidence="6">
    <name type="scientific">marine metagenome</name>
    <dbReference type="NCBI Taxonomy" id="408172"/>
    <lineage>
        <taxon>unclassified sequences</taxon>
        <taxon>metagenomes</taxon>
        <taxon>ecological metagenomes</taxon>
    </lineage>
</organism>
<reference evidence="6" key="1">
    <citation type="submission" date="2018-05" db="EMBL/GenBank/DDBJ databases">
        <authorList>
            <person name="Lanie J.A."/>
            <person name="Ng W.-L."/>
            <person name="Kazmierczak K.M."/>
            <person name="Andrzejewski T.M."/>
            <person name="Davidsen T.M."/>
            <person name="Wayne K.J."/>
            <person name="Tettelin H."/>
            <person name="Glass J.I."/>
            <person name="Rusch D."/>
            <person name="Podicherti R."/>
            <person name="Tsui H.-C.T."/>
            <person name="Winkler M.E."/>
        </authorList>
    </citation>
    <scope>NUCLEOTIDE SEQUENCE</scope>
</reference>
<dbReference type="AlphaFoldDB" id="A0A382ENI0"/>
<evidence type="ECO:0000256" key="1">
    <source>
        <dbReference type="ARBA" id="ARBA00022714"/>
    </source>
</evidence>
<evidence type="ECO:0000313" key="6">
    <source>
        <dbReference type="EMBL" id="SVB51929.1"/>
    </source>
</evidence>
<dbReference type="GO" id="GO:0051537">
    <property type="term" value="F:2 iron, 2 sulfur cluster binding"/>
    <property type="evidence" value="ECO:0007669"/>
    <property type="project" value="UniProtKB-KW"/>
</dbReference>
<feature type="domain" description="Rieske" evidence="5">
    <location>
        <begin position="48"/>
        <end position="120"/>
    </location>
</feature>
<dbReference type="InterPro" id="IPR017941">
    <property type="entry name" value="Rieske_2Fe-2S"/>
</dbReference>
<protein>
    <recommendedName>
        <fullName evidence="5">Rieske domain-containing protein</fullName>
    </recommendedName>
</protein>
<feature type="non-terminal residue" evidence="6">
    <location>
        <position position="1"/>
    </location>
</feature>